<dbReference type="RefSeq" id="WP_344455795.1">
    <property type="nucleotide sequence ID" value="NZ_BAAATZ010000030.1"/>
</dbReference>
<name>A0ABN3UPU3_9ACTN</name>
<feature type="domain" description="Lipid/polyisoprenoid-binding YceI-like" evidence="3">
    <location>
        <begin position="60"/>
        <end position="227"/>
    </location>
</feature>
<evidence type="ECO:0000313" key="5">
    <source>
        <dbReference type="Proteomes" id="UP001501842"/>
    </source>
</evidence>
<sequence length="228" mass="24245">MSRSLKTWIIGGVAALLLAFVVAPFVYTQFLADDAPEQLSVGTTDAPEAVSGESASADGAWKVGPGSQAGYRVKEVLFGQDVEAVGRTDQVTGDLTIDGASVGEGSFTVDMKTVKSDKDQRDGQFRGRIMETETYPTSKFTLTEPIDLGSVPAVGSQVKAEATGELTLKDKSNRVTFEVTASRTAADSFEVSGQIPVKFTDYGIANPGFPGIEVENDGKVEFLLKFTR</sequence>
<dbReference type="Gene3D" id="2.40.128.110">
    <property type="entry name" value="Lipid/polyisoprenoid-binding, YceI-like"/>
    <property type="match status" value="1"/>
</dbReference>
<dbReference type="SUPFAM" id="SSF101874">
    <property type="entry name" value="YceI-like"/>
    <property type="match status" value="1"/>
</dbReference>
<gene>
    <name evidence="4" type="ORF">GCM10010439_61920</name>
</gene>
<keyword evidence="5" id="KW-1185">Reference proteome</keyword>
<dbReference type="InterPro" id="IPR007372">
    <property type="entry name" value="Lipid/polyisoprenoid-bd_YceI"/>
</dbReference>
<comment type="caution">
    <text evidence="4">The sequence shown here is derived from an EMBL/GenBank/DDBJ whole genome shotgun (WGS) entry which is preliminary data.</text>
</comment>
<evidence type="ECO:0000259" key="3">
    <source>
        <dbReference type="SMART" id="SM00867"/>
    </source>
</evidence>
<evidence type="ECO:0000256" key="1">
    <source>
        <dbReference type="ARBA" id="ARBA00008812"/>
    </source>
</evidence>
<dbReference type="EMBL" id="BAAATZ010000030">
    <property type="protein sequence ID" value="GAA2735914.1"/>
    <property type="molecule type" value="Genomic_DNA"/>
</dbReference>
<dbReference type="PANTHER" id="PTHR34406:SF1">
    <property type="entry name" value="PROTEIN YCEI"/>
    <property type="match status" value="1"/>
</dbReference>
<feature type="transmembrane region" description="Helical" evidence="2">
    <location>
        <begin position="7"/>
        <end position="27"/>
    </location>
</feature>
<evidence type="ECO:0000256" key="2">
    <source>
        <dbReference type="SAM" id="Phobius"/>
    </source>
</evidence>
<dbReference type="PANTHER" id="PTHR34406">
    <property type="entry name" value="PROTEIN YCEI"/>
    <property type="match status" value="1"/>
</dbReference>
<keyword evidence="2" id="KW-1133">Transmembrane helix</keyword>
<comment type="similarity">
    <text evidence="1">Belongs to the UPF0312 family.</text>
</comment>
<reference evidence="4 5" key="1">
    <citation type="journal article" date="2019" name="Int. J. Syst. Evol. Microbiol.">
        <title>The Global Catalogue of Microorganisms (GCM) 10K type strain sequencing project: providing services to taxonomists for standard genome sequencing and annotation.</title>
        <authorList>
            <consortium name="The Broad Institute Genomics Platform"/>
            <consortium name="The Broad Institute Genome Sequencing Center for Infectious Disease"/>
            <person name="Wu L."/>
            <person name="Ma J."/>
        </authorList>
    </citation>
    <scope>NUCLEOTIDE SEQUENCE [LARGE SCALE GENOMIC DNA]</scope>
    <source>
        <strain evidence="4 5">JCM 8201</strain>
    </source>
</reference>
<organism evidence="4 5">
    <name type="scientific">Actinocorallia aurantiaca</name>
    <dbReference type="NCBI Taxonomy" id="46204"/>
    <lineage>
        <taxon>Bacteria</taxon>
        <taxon>Bacillati</taxon>
        <taxon>Actinomycetota</taxon>
        <taxon>Actinomycetes</taxon>
        <taxon>Streptosporangiales</taxon>
        <taxon>Thermomonosporaceae</taxon>
        <taxon>Actinocorallia</taxon>
    </lineage>
</organism>
<protein>
    <recommendedName>
        <fullName evidence="3">Lipid/polyisoprenoid-binding YceI-like domain-containing protein</fullName>
    </recommendedName>
</protein>
<keyword evidence="2" id="KW-0472">Membrane</keyword>
<dbReference type="Pfam" id="PF04264">
    <property type="entry name" value="YceI"/>
    <property type="match status" value="1"/>
</dbReference>
<proteinExistence type="inferred from homology"/>
<dbReference type="InterPro" id="IPR036761">
    <property type="entry name" value="TTHA0802/YceI-like_sf"/>
</dbReference>
<dbReference type="Proteomes" id="UP001501842">
    <property type="component" value="Unassembled WGS sequence"/>
</dbReference>
<evidence type="ECO:0000313" key="4">
    <source>
        <dbReference type="EMBL" id="GAA2735914.1"/>
    </source>
</evidence>
<accession>A0ABN3UPU3</accession>
<dbReference type="SMART" id="SM00867">
    <property type="entry name" value="YceI"/>
    <property type="match status" value="1"/>
</dbReference>
<keyword evidence="2" id="KW-0812">Transmembrane</keyword>